<organism evidence="6 7">
    <name type="scientific">Metabacillus arenae</name>
    <dbReference type="NCBI Taxonomy" id="2771434"/>
    <lineage>
        <taxon>Bacteria</taxon>
        <taxon>Bacillati</taxon>
        <taxon>Bacillota</taxon>
        <taxon>Bacilli</taxon>
        <taxon>Bacillales</taxon>
        <taxon>Bacillaceae</taxon>
        <taxon>Metabacillus</taxon>
    </lineage>
</organism>
<proteinExistence type="inferred from homology"/>
<accession>A0A926RX23</accession>
<comment type="caution">
    <text evidence="6">The sequence shown here is derived from an EMBL/GenBank/DDBJ whole genome shotgun (WGS) entry which is preliminary data.</text>
</comment>
<dbReference type="GO" id="GO:0006109">
    <property type="term" value="P:regulation of carbohydrate metabolic process"/>
    <property type="evidence" value="ECO:0007669"/>
    <property type="project" value="InterPro"/>
</dbReference>
<name>A0A926RX23_9BACI</name>
<evidence type="ECO:0000256" key="4">
    <source>
        <dbReference type="ARBA" id="ARBA00022884"/>
    </source>
</evidence>
<comment type="subcellular location">
    <subcellularLocation>
        <location evidence="5">Cytoplasm</location>
    </subcellularLocation>
</comment>
<dbReference type="GO" id="GO:1902208">
    <property type="term" value="P:regulation of bacterial-type flagellum assembly"/>
    <property type="evidence" value="ECO:0007669"/>
    <property type="project" value="UniProtKB-UniRule"/>
</dbReference>
<dbReference type="GO" id="GO:0048027">
    <property type="term" value="F:mRNA 5'-UTR binding"/>
    <property type="evidence" value="ECO:0007669"/>
    <property type="project" value="UniProtKB-UniRule"/>
</dbReference>
<dbReference type="Pfam" id="PF02599">
    <property type="entry name" value="CsrA"/>
    <property type="match status" value="1"/>
</dbReference>
<dbReference type="GO" id="GO:0006402">
    <property type="term" value="P:mRNA catabolic process"/>
    <property type="evidence" value="ECO:0007669"/>
    <property type="project" value="InterPro"/>
</dbReference>
<dbReference type="GO" id="GO:0044781">
    <property type="term" value="P:bacterial-type flagellum organization"/>
    <property type="evidence" value="ECO:0007669"/>
    <property type="project" value="UniProtKB-KW"/>
</dbReference>
<gene>
    <name evidence="5 6" type="primary">csrA</name>
    <name evidence="6" type="ORF">IC621_14235</name>
</gene>
<comment type="function">
    <text evidence="5">A translational regulator that binds mRNA to regulate translation initiation and/or mRNA stability. Usually binds in the 5'-UTR at or near the Shine-Dalgarno sequence preventing ribosome-binding, thus repressing translation. Its main target seems to be the major flagellin gene, while its function is anatagonized by FliW.</text>
</comment>
<keyword evidence="2 5" id="KW-0678">Repressor</keyword>
<dbReference type="NCBIfam" id="NF002469">
    <property type="entry name" value="PRK01712.1"/>
    <property type="match status" value="1"/>
</dbReference>
<evidence type="ECO:0000256" key="5">
    <source>
        <dbReference type="HAMAP-Rule" id="MF_00167"/>
    </source>
</evidence>
<keyword evidence="4 5" id="KW-0694">RNA-binding</keyword>
<dbReference type="GO" id="GO:0005829">
    <property type="term" value="C:cytosol"/>
    <property type="evidence" value="ECO:0007669"/>
    <property type="project" value="TreeGrafter"/>
</dbReference>
<dbReference type="EMBL" id="JACXAI010000018">
    <property type="protein sequence ID" value="MBD1381393.1"/>
    <property type="molecule type" value="Genomic_DNA"/>
</dbReference>
<keyword evidence="5" id="KW-1005">Bacterial flagellum biogenesis</keyword>
<evidence type="ECO:0000256" key="1">
    <source>
        <dbReference type="ARBA" id="ARBA00022490"/>
    </source>
</evidence>
<evidence type="ECO:0000256" key="2">
    <source>
        <dbReference type="ARBA" id="ARBA00022491"/>
    </source>
</evidence>
<reference evidence="6" key="1">
    <citation type="submission" date="2020-09" db="EMBL/GenBank/DDBJ databases">
        <title>A novel bacterium of genus Bacillus, isolated from South China Sea.</title>
        <authorList>
            <person name="Huang H."/>
            <person name="Mo K."/>
            <person name="Hu Y."/>
        </authorList>
    </citation>
    <scope>NUCLEOTIDE SEQUENCE</scope>
    <source>
        <strain evidence="6">IB182487</strain>
    </source>
</reference>
<protein>
    <recommendedName>
        <fullName evidence="5">Translational regulator CsrA</fullName>
    </recommendedName>
</protein>
<dbReference type="InterPro" id="IPR003751">
    <property type="entry name" value="CsrA"/>
</dbReference>
<evidence type="ECO:0000313" key="7">
    <source>
        <dbReference type="Proteomes" id="UP000626844"/>
    </source>
</evidence>
<dbReference type="InterPro" id="IPR036107">
    <property type="entry name" value="CsrA_sf"/>
</dbReference>
<dbReference type="FunFam" id="2.60.40.4380:FF:000002">
    <property type="entry name" value="Translational regulator CsrA"/>
    <property type="match status" value="1"/>
</dbReference>
<dbReference type="AlphaFoldDB" id="A0A926RX23"/>
<comment type="similarity">
    <text evidence="5">Belongs to the CsrA/RsmA family.</text>
</comment>
<dbReference type="HAMAP" id="MF_00167">
    <property type="entry name" value="CsrA"/>
    <property type="match status" value="1"/>
</dbReference>
<dbReference type="GO" id="GO:0045947">
    <property type="term" value="P:negative regulation of translational initiation"/>
    <property type="evidence" value="ECO:0007669"/>
    <property type="project" value="UniProtKB-UniRule"/>
</dbReference>
<evidence type="ECO:0000256" key="3">
    <source>
        <dbReference type="ARBA" id="ARBA00022845"/>
    </source>
</evidence>
<sequence length="70" mass="7987">MLVLTRKPNEAIRIGDEIEVRILSIEGDQIKIGIEAPKNIEIHRKEIYLSILEENNQAASISLNHLNQLK</sequence>
<keyword evidence="1 5" id="KW-0963">Cytoplasm</keyword>
<comment type="subunit">
    <text evidence="5">Homodimer; the beta-strands of each monomer intercalate to form a hydrophobic core, while the alpha-helices form wings that extend away from the core.</text>
</comment>
<dbReference type="NCBIfam" id="TIGR00202">
    <property type="entry name" value="csrA"/>
    <property type="match status" value="1"/>
</dbReference>
<dbReference type="Gene3D" id="2.60.40.4380">
    <property type="entry name" value="Translational regulator CsrA"/>
    <property type="match status" value="1"/>
</dbReference>
<keyword evidence="7" id="KW-1185">Reference proteome</keyword>
<dbReference type="PANTHER" id="PTHR34984:SF1">
    <property type="entry name" value="CARBON STORAGE REGULATOR"/>
    <property type="match status" value="1"/>
</dbReference>
<evidence type="ECO:0000313" key="6">
    <source>
        <dbReference type="EMBL" id="MBD1381393.1"/>
    </source>
</evidence>
<dbReference type="PANTHER" id="PTHR34984">
    <property type="entry name" value="CARBON STORAGE REGULATOR"/>
    <property type="match status" value="1"/>
</dbReference>
<dbReference type="RefSeq" id="WP_191158995.1">
    <property type="nucleotide sequence ID" value="NZ_JACXAI010000018.1"/>
</dbReference>
<keyword evidence="3 5" id="KW-0810">Translation regulation</keyword>
<dbReference type="Proteomes" id="UP000626844">
    <property type="component" value="Unassembled WGS sequence"/>
</dbReference>
<dbReference type="SUPFAM" id="SSF117130">
    <property type="entry name" value="CsrA-like"/>
    <property type="match status" value="1"/>
</dbReference>